<evidence type="ECO:0000313" key="1">
    <source>
        <dbReference type="EMBL" id="UQC77875.1"/>
    </source>
</evidence>
<reference evidence="1" key="1">
    <citation type="journal article" date="2021" name="Mol. Plant Microbe Interact.">
        <title>Complete Genome Sequence of the Plant-Pathogenic Fungus Colletotrichum lupini.</title>
        <authorList>
            <person name="Baroncelli R."/>
            <person name="Pensec F."/>
            <person name="Da Lio D."/>
            <person name="Boufleur T."/>
            <person name="Vicente I."/>
            <person name="Sarrocco S."/>
            <person name="Picot A."/>
            <person name="Baraldi E."/>
            <person name="Sukno S."/>
            <person name="Thon M."/>
            <person name="Le Floch G."/>
        </authorList>
    </citation>
    <scope>NUCLEOTIDE SEQUENCE</scope>
    <source>
        <strain evidence="1">IMI 504893</strain>
    </source>
</reference>
<accession>A0A9Q8SJ31</accession>
<dbReference type="RefSeq" id="XP_049139513.1">
    <property type="nucleotide sequence ID" value="XM_049282370.1"/>
</dbReference>
<dbReference type="KEGG" id="clup:CLUP02_03347"/>
<dbReference type="GeneID" id="73337380"/>
<evidence type="ECO:0000313" key="2">
    <source>
        <dbReference type="Proteomes" id="UP000830671"/>
    </source>
</evidence>
<dbReference type="Proteomes" id="UP000830671">
    <property type="component" value="Chromosome 2"/>
</dbReference>
<organism evidence="1 2">
    <name type="scientific">Colletotrichum lupini</name>
    <dbReference type="NCBI Taxonomy" id="145971"/>
    <lineage>
        <taxon>Eukaryota</taxon>
        <taxon>Fungi</taxon>
        <taxon>Dikarya</taxon>
        <taxon>Ascomycota</taxon>
        <taxon>Pezizomycotina</taxon>
        <taxon>Sordariomycetes</taxon>
        <taxon>Hypocreomycetidae</taxon>
        <taxon>Glomerellales</taxon>
        <taxon>Glomerellaceae</taxon>
        <taxon>Colletotrichum</taxon>
        <taxon>Colletotrichum acutatum species complex</taxon>
    </lineage>
</organism>
<protein>
    <submittedName>
        <fullName evidence="1">Transposase</fullName>
    </submittedName>
</protein>
<feature type="non-terminal residue" evidence="1">
    <location>
        <position position="1"/>
    </location>
</feature>
<gene>
    <name evidence="1" type="ORF">CLUP02_03347</name>
</gene>
<dbReference type="EMBL" id="CP019474">
    <property type="protein sequence ID" value="UQC77875.1"/>
    <property type="molecule type" value="Genomic_DNA"/>
</dbReference>
<sequence>ANRYNIDKTSILEGKGFNSLVLGKVETIVVQKKELGLRA</sequence>
<keyword evidence="2" id="KW-1185">Reference proteome</keyword>
<name>A0A9Q8SJ31_9PEZI</name>
<proteinExistence type="predicted"/>
<dbReference type="AlphaFoldDB" id="A0A9Q8SJ31"/>